<dbReference type="SMART" id="SM00875">
    <property type="entry name" value="BACK"/>
    <property type="match status" value="1"/>
</dbReference>
<reference evidence="2" key="1">
    <citation type="submission" date="2021-09" db="EMBL/GenBank/DDBJ databases">
        <authorList>
            <consortium name="AG Swart"/>
            <person name="Singh M."/>
            <person name="Singh A."/>
            <person name="Seah K."/>
            <person name="Emmerich C."/>
        </authorList>
    </citation>
    <scope>NUCLEOTIDE SEQUENCE</scope>
    <source>
        <strain evidence="2">ATCC30299</strain>
    </source>
</reference>
<keyword evidence="3" id="KW-1185">Reference proteome</keyword>
<comment type="caution">
    <text evidence="2">The sequence shown here is derived from an EMBL/GenBank/DDBJ whole genome shotgun (WGS) entry which is preliminary data.</text>
</comment>
<evidence type="ECO:0000259" key="1">
    <source>
        <dbReference type="PROSITE" id="PS50097"/>
    </source>
</evidence>
<accession>A0AAU9JY04</accession>
<dbReference type="SUPFAM" id="SSF54695">
    <property type="entry name" value="POZ domain"/>
    <property type="match status" value="1"/>
</dbReference>
<dbReference type="Gene3D" id="3.30.710.10">
    <property type="entry name" value="Potassium Channel Kv1.1, Chain A"/>
    <property type="match status" value="1"/>
</dbReference>
<sequence>MSQIEVSNLVCFVVENELLKIHKDTLLKKPYFQEILTGSETYPEVRIYLPDWMSSAAFHLYLSYIESSKLPKTDSQTARKLLWTADFFQDEELQKSLIVDCIIPHLTKDSVLLFLQDAFTKLSNSKSECWFELYHSCLLFIAENSHYIFSQFQSVIEGMDHKLIEDVMRYSMGRTLRISNTDNSFILEKIKALHNATGFVNLLEIEEKRITENFDCEIPIFEWEISDFTSGNFYKESKTFMIGESEWVLCIWSFEHENRCEISIKYVQSGEIFSKDCIVTLSLLIQTEDEKIQLKPKLVPLLLDSKTQSIIRSISPFSPQETSMMKLRLFGKIEYLYSVLLQHIARNPDISLEAEDLRLLPRDKLEAMLSYKYLNVNSEDQVLNIIGKWCEQHPYHISDEDAYHLLSCVKWEFVSLRSLLKSVKHFPSLKKSKVFQERFRREIEAKSKSKKSQNKEALPRKSYKHLEKEQFSSLKEYILSLSDIILENDGLSNSNSLEKDYTIQQLTSELKRKESEIKELRDKMSPSRLSRSAVLTAPNYNSPGLDKDEESESNLFVTPKSKTVKMHTSMDSSSTISTDNLFKSRRSGQALTSLIAKLQSRSPRSS</sequence>
<gene>
    <name evidence="2" type="ORF">BSTOLATCC_MIC50993</name>
</gene>
<protein>
    <recommendedName>
        <fullName evidence="1">BTB domain-containing protein</fullName>
    </recommendedName>
</protein>
<evidence type="ECO:0000313" key="2">
    <source>
        <dbReference type="EMBL" id="CAG9330401.1"/>
    </source>
</evidence>
<dbReference type="PROSITE" id="PS50097">
    <property type="entry name" value="BTB"/>
    <property type="match status" value="1"/>
</dbReference>
<name>A0AAU9JY04_9CILI</name>
<feature type="domain" description="BTB" evidence="1">
    <location>
        <begin position="8"/>
        <end position="74"/>
    </location>
</feature>
<evidence type="ECO:0000313" key="3">
    <source>
        <dbReference type="Proteomes" id="UP001162131"/>
    </source>
</evidence>
<dbReference type="InterPro" id="IPR011705">
    <property type="entry name" value="BACK"/>
</dbReference>
<dbReference type="SMART" id="SM00225">
    <property type="entry name" value="BTB"/>
    <property type="match status" value="1"/>
</dbReference>
<dbReference type="AlphaFoldDB" id="A0AAU9JY04"/>
<dbReference type="EMBL" id="CAJZBQ010000051">
    <property type="protein sequence ID" value="CAG9330401.1"/>
    <property type="molecule type" value="Genomic_DNA"/>
</dbReference>
<proteinExistence type="predicted"/>
<dbReference type="InterPro" id="IPR000210">
    <property type="entry name" value="BTB/POZ_dom"/>
</dbReference>
<dbReference type="InterPro" id="IPR011333">
    <property type="entry name" value="SKP1/BTB/POZ_sf"/>
</dbReference>
<dbReference type="Gene3D" id="1.25.40.420">
    <property type="match status" value="1"/>
</dbReference>
<dbReference type="Pfam" id="PF07707">
    <property type="entry name" value="BACK"/>
    <property type="match status" value="1"/>
</dbReference>
<dbReference type="Proteomes" id="UP001162131">
    <property type="component" value="Unassembled WGS sequence"/>
</dbReference>
<organism evidence="2 3">
    <name type="scientific">Blepharisma stoltei</name>
    <dbReference type="NCBI Taxonomy" id="1481888"/>
    <lineage>
        <taxon>Eukaryota</taxon>
        <taxon>Sar</taxon>
        <taxon>Alveolata</taxon>
        <taxon>Ciliophora</taxon>
        <taxon>Postciliodesmatophora</taxon>
        <taxon>Heterotrichea</taxon>
        <taxon>Heterotrichida</taxon>
        <taxon>Blepharismidae</taxon>
        <taxon>Blepharisma</taxon>
    </lineage>
</organism>